<keyword evidence="2" id="KW-1185">Reference proteome</keyword>
<dbReference type="Proteomes" id="UP000789920">
    <property type="component" value="Unassembled WGS sequence"/>
</dbReference>
<evidence type="ECO:0000313" key="1">
    <source>
        <dbReference type="EMBL" id="CAG8543998.1"/>
    </source>
</evidence>
<organism evidence="1 2">
    <name type="scientific">Racocetra persica</name>
    <dbReference type="NCBI Taxonomy" id="160502"/>
    <lineage>
        <taxon>Eukaryota</taxon>
        <taxon>Fungi</taxon>
        <taxon>Fungi incertae sedis</taxon>
        <taxon>Mucoromycota</taxon>
        <taxon>Glomeromycotina</taxon>
        <taxon>Glomeromycetes</taxon>
        <taxon>Diversisporales</taxon>
        <taxon>Gigasporaceae</taxon>
        <taxon>Racocetra</taxon>
    </lineage>
</organism>
<feature type="non-terminal residue" evidence="1">
    <location>
        <position position="1"/>
    </location>
</feature>
<comment type="caution">
    <text evidence="1">The sequence shown here is derived from an EMBL/GenBank/DDBJ whole genome shotgun (WGS) entry which is preliminary data.</text>
</comment>
<sequence>VKKLNLVMGMLSMNSLRQDVVVIYLRHLASLRDKEIGIEKDKSTEEENTKVNLGK</sequence>
<proteinExistence type="predicted"/>
<gene>
    <name evidence="1" type="ORF">RPERSI_LOCUS3674</name>
</gene>
<reference evidence="1" key="1">
    <citation type="submission" date="2021-06" db="EMBL/GenBank/DDBJ databases">
        <authorList>
            <person name="Kallberg Y."/>
            <person name="Tangrot J."/>
            <person name="Rosling A."/>
        </authorList>
    </citation>
    <scope>NUCLEOTIDE SEQUENCE</scope>
    <source>
        <strain evidence="1">MA461A</strain>
    </source>
</reference>
<name>A0ACA9LTX3_9GLOM</name>
<evidence type="ECO:0000313" key="2">
    <source>
        <dbReference type="Proteomes" id="UP000789920"/>
    </source>
</evidence>
<dbReference type="EMBL" id="CAJVQC010004705">
    <property type="protein sequence ID" value="CAG8543998.1"/>
    <property type="molecule type" value="Genomic_DNA"/>
</dbReference>
<accession>A0ACA9LTX3</accession>
<protein>
    <submittedName>
        <fullName evidence="1">32833_t:CDS:1</fullName>
    </submittedName>
</protein>